<comment type="caution">
    <text evidence="1">The sequence shown here is derived from an EMBL/GenBank/DDBJ whole genome shotgun (WGS) entry which is preliminary data.</text>
</comment>
<proteinExistence type="predicted"/>
<feature type="non-terminal residue" evidence="1">
    <location>
        <position position="77"/>
    </location>
</feature>
<name>A0A1R1X9N9_9FUNG</name>
<dbReference type="AlphaFoldDB" id="A0A1R1X9N9"/>
<evidence type="ECO:0000313" key="2">
    <source>
        <dbReference type="Proteomes" id="UP000187429"/>
    </source>
</evidence>
<reference evidence="2" key="1">
    <citation type="submission" date="2017-01" db="EMBL/GenBank/DDBJ databases">
        <authorList>
            <person name="Wang Y."/>
            <person name="White M."/>
            <person name="Kvist S."/>
            <person name="Moncalvo J.-M."/>
        </authorList>
    </citation>
    <scope>NUCLEOTIDE SEQUENCE [LARGE SCALE GENOMIC DNA]</scope>
    <source>
        <strain evidence="2">ID-206-W2</strain>
    </source>
</reference>
<sequence length="77" mass="8597">MNSHLLSLLSRSKSAICQTRSISGAFNDVFFVEQIDVSHTLAISELCQASVRKFGPDINVHETTIFLVYWNCSSKCT</sequence>
<protein>
    <submittedName>
        <fullName evidence="1">Uncharacterized protein</fullName>
    </submittedName>
</protein>
<dbReference type="Proteomes" id="UP000187429">
    <property type="component" value="Unassembled WGS sequence"/>
</dbReference>
<keyword evidence="2" id="KW-1185">Reference proteome</keyword>
<dbReference type="EMBL" id="LSSM01006137">
    <property type="protein sequence ID" value="OMJ11332.1"/>
    <property type="molecule type" value="Genomic_DNA"/>
</dbReference>
<gene>
    <name evidence="1" type="ORF">AYI69_g9872</name>
</gene>
<evidence type="ECO:0000313" key="1">
    <source>
        <dbReference type="EMBL" id="OMJ11332.1"/>
    </source>
</evidence>
<organism evidence="1 2">
    <name type="scientific">Smittium culicis</name>
    <dbReference type="NCBI Taxonomy" id="133412"/>
    <lineage>
        <taxon>Eukaryota</taxon>
        <taxon>Fungi</taxon>
        <taxon>Fungi incertae sedis</taxon>
        <taxon>Zoopagomycota</taxon>
        <taxon>Kickxellomycotina</taxon>
        <taxon>Harpellomycetes</taxon>
        <taxon>Harpellales</taxon>
        <taxon>Legeriomycetaceae</taxon>
        <taxon>Smittium</taxon>
    </lineage>
</organism>
<accession>A0A1R1X9N9</accession>